<evidence type="ECO:0000313" key="2">
    <source>
        <dbReference type="EMBL" id="MFC5025018.1"/>
    </source>
</evidence>
<organism evidence="2 3">
    <name type="scientific">Streptomyces coeruleoprunus</name>
    <dbReference type="NCBI Taxonomy" id="285563"/>
    <lineage>
        <taxon>Bacteria</taxon>
        <taxon>Bacillati</taxon>
        <taxon>Actinomycetota</taxon>
        <taxon>Actinomycetes</taxon>
        <taxon>Kitasatosporales</taxon>
        <taxon>Streptomycetaceae</taxon>
        <taxon>Streptomyces</taxon>
    </lineage>
</organism>
<dbReference type="EMBL" id="JBHSJD010000017">
    <property type="protein sequence ID" value="MFC5025018.1"/>
    <property type="molecule type" value="Genomic_DNA"/>
</dbReference>
<dbReference type="RefSeq" id="WP_345691027.1">
    <property type="nucleotide sequence ID" value="NZ_BAABIT010000001.1"/>
</dbReference>
<dbReference type="InterPro" id="IPR001466">
    <property type="entry name" value="Beta-lactam-related"/>
</dbReference>
<keyword evidence="2" id="KW-0378">Hydrolase</keyword>
<sequence>MPASASAHPDVVVHGRVAPGFERVREEFARNFTERDDNGSALAVTLDGELVVDLWGGLADSTTGRPWDRDTLQLIFSGSKGIMVTALLLLVDRGVVELDAPVARYWPEFAAAGKEHITVREVVTFTARMPAVAAPLAQRDLSDAEGMAKLLADQAPESDPRAEGILYGPYAAGWIVAEVVRRADGRRLDRFFAEEVARPHGLDIHFGIPEELNGRMARTEYGPGFRDQFTGYFTSEDPLTQRIWQNPIPFPEDEETWNRPDRRHSLIPAANVIGSARAFATFYGLLAADAVRPDGEEPAILSRRLLDEARAPHVSKTDQLIDVPMVYGGGGYRLRTNPRPGPDGNSFGHDGAGGSANQAWPRVGVGISYVMNRLIALGPDDKRASSLVKAVAAAITDLGIGEKV</sequence>
<dbReference type="Pfam" id="PF00144">
    <property type="entry name" value="Beta-lactamase"/>
    <property type="match status" value="1"/>
</dbReference>
<evidence type="ECO:0000259" key="1">
    <source>
        <dbReference type="Pfam" id="PF00144"/>
    </source>
</evidence>
<proteinExistence type="predicted"/>
<comment type="caution">
    <text evidence="2">The sequence shown here is derived from an EMBL/GenBank/DDBJ whole genome shotgun (WGS) entry which is preliminary data.</text>
</comment>
<dbReference type="InterPro" id="IPR052907">
    <property type="entry name" value="Beta-lactamase/esterase"/>
</dbReference>
<dbReference type="PANTHER" id="PTHR43319:SF3">
    <property type="entry name" value="BETA-LACTAMASE-RELATED DOMAIN-CONTAINING PROTEIN"/>
    <property type="match status" value="1"/>
</dbReference>
<dbReference type="PANTHER" id="PTHR43319">
    <property type="entry name" value="BETA-LACTAMASE-RELATED"/>
    <property type="match status" value="1"/>
</dbReference>
<keyword evidence="3" id="KW-1185">Reference proteome</keyword>
<feature type="domain" description="Beta-lactamase-related" evidence="1">
    <location>
        <begin position="28"/>
        <end position="384"/>
    </location>
</feature>
<dbReference type="GO" id="GO:0016787">
    <property type="term" value="F:hydrolase activity"/>
    <property type="evidence" value="ECO:0007669"/>
    <property type="project" value="UniProtKB-KW"/>
</dbReference>
<dbReference type="Proteomes" id="UP001595829">
    <property type="component" value="Unassembled WGS sequence"/>
</dbReference>
<name>A0ABV9XLI4_9ACTN</name>
<gene>
    <name evidence="2" type="ORF">ACFPM3_23105</name>
</gene>
<dbReference type="EC" id="3.-.-.-" evidence="2"/>
<evidence type="ECO:0000313" key="3">
    <source>
        <dbReference type="Proteomes" id="UP001595829"/>
    </source>
</evidence>
<accession>A0ABV9XLI4</accession>
<dbReference type="Gene3D" id="3.40.710.10">
    <property type="entry name" value="DD-peptidase/beta-lactamase superfamily"/>
    <property type="match status" value="1"/>
</dbReference>
<protein>
    <submittedName>
        <fullName evidence="2">Serine hydrolase domain-containing protein</fullName>
        <ecNumber evidence="2">3.-.-.-</ecNumber>
    </submittedName>
</protein>
<reference evidence="3" key="1">
    <citation type="journal article" date="2019" name="Int. J. Syst. Evol. Microbiol.">
        <title>The Global Catalogue of Microorganisms (GCM) 10K type strain sequencing project: providing services to taxonomists for standard genome sequencing and annotation.</title>
        <authorList>
            <consortium name="The Broad Institute Genomics Platform"/>
            <consortium name="The Broad Institute Genome Sequencing Center for Infectious Disease"/>
            <person name="Wu L."/>
            <person name="Ma J."/>
        </authorList>
    </citation>
    <scope>NUCLEOTIDE SEQUENCE [LARGE SCALE GENOMIC DNA]</scope>
    <source>
        <strain evidence="3">CGMCC 4.1648</strain>
    </source>
</reference>
<dbReference type="InterPro" id="IPR012338">
    <property type="entry name" value="Beta-lactam/transpept-like"/>
</dbReference>
<dbReference type="SUPFAM" id="SSF56601">
    <property type="entry name" value="beta-lactamase/transpeptidase-like"/>
    <property type="match status" value="1"/>
</dbReference>